<dbReference type="EMBL" id="KV784358">
    <property type="protein sequence ID" value="OEU16935.1"/>
    <property type="molecule type" value="Genomic_DNA"/>
</dbReference>
<dbReference type="InterPro" id="IPR007248">
    <property type="entry name" value="Mpv17_PMP22"/>
</dbReference>
<evidence type="ECO:0000256" key="3">
    <source>
        <dbReference type="ARBA" id="ARBA00022692"/>
    </source>
</evidence>
<evidence type="ECO:0000256" key="5">
    <source>
        <dbReference type="ARBA" id="ARBA00023136"/>
    </source>
</evidence>
<keyword evidence="4" id="KW-1133">Transmembrane helix</keyword>
<dbReference type="GO" id="GO:0016020">
    <property type="term" value="C:membrane"/>
    <property type="evidence" value="ECO:0007669"/>
    <property type="project" value="UniProtKB-SubCell"/>
</dbReference>
<evidence type="ECO:0000313" key="7">
    <source>
        <dbReference type="EMBL" id="OEU16935.1"/>
    </source>
</evidence>
<feature type="region of interest" description="Disordered" evidence="6">
    <location>
        <begin position="167"/>
        <end position="194"/>
    </location>
</feature>
<dbReference type="KEGG" id="fcy:FRACYDRAFT_239531"/>
<evidence type="ECO:0000256" key="1">
    <source>
        <dbReference type="ARBA" id="ARBA00004141"/>
    </source>
</evidence>
<feature type="compositionally biased region" description="Low complexity" evidence="6">
    <location>
        <begin position="69"/>
        <end position="90"/>
    </location>
</feature>
<comment type="subcellular location">
    <subcellularLocation>
        <location evidence="1">Membrane</location>
        <topology evidence="1">Multi-pass membrane protein</topology>
    </subcellularLocation>
</comment>
<feature type="compositionally biased region" description="Low complexity" evidence="6">
    <location>
        <begin position="168"/>
        <end position="194"/>
    </location>
</feature>
<protein>
    <submittedName>
        <fullName evidence="7">Uncharacterized protein</fullName>
    </submittedName>
</protein>
<keyword evidence="3" id="KW-0812">Transmembrane</keyword>
<keyword evidence="5" id="KW-0472">Membrane</keyword>
<feature type="region of interest" description="Disordered" evidence="6">
    <location>
        <begin position="68"/>
        <end position="107"/>
    </location>
</feature>
<proteinExistence type="inferred from homology"/>
<dbReference type="GO" id="GO:0005737">
    <property type="term" value="C:cytoplasm"/>
    <property type="evidence" value="ECO:0007669"/>
    <property type="project" value="TreeGrafter"/>
</dbReference>
<dbReference type="AlphaFoldDB" id="A0A1E7FFW5"/>
<comment type="similarity">
    <text evidence="2">Belongs to the peroxisomal membrane protein PXMP2/4 family.</text>
</comment>
<evidence type="ECO:0000256" key="6">
    <source>
        <dbReference type="SAM" id="MobiDB-lite"/>
    </source>
</evidence>
<dbReference type="Proteomes" id="UP000095751">
    <property type="component" value="Unassembled WGS sequence"/>
</dbReference>
<reference evidence="7 8" key="1">
    <citation type="submission" date="2016-09" db="EMBL/GenBank/DDBJ databases">
        <title>Extensive genetic diversity and differential bi-allelic expression allows diatom success in the polar Southern Ocean.</title>
        <authorList>
            <consortium name="DOE Joint Genome Institute"/>
            <person name="Mock T."/>
            <person name="Otillar R.P."/>
            <person name="Strauss J."/>
            <person name="Dupont C."/>
            <person name="Frickenhaus S."/>
            <person name="Maumus F."/>
            <person name="Mcmullan M."/>
            <person name="Sanges R."/>
            <person name="Schmutz J."/>
            <person name="Toseland A."/>
            <person name="Valas R."/>
            <person name="Veluchamy A."/>
            <person name="Ward B.J."/>
            <person name="Allen A."/>
            <person name="Barry K."/>
            <person name="Falciatore A."/>
            <person name="Ferrante M."/>
            <person name="Fortunato A.E."/>
            <person name="Gloeckner G."/>
            <person name="Gruber A."/>
            <person name="Hipkin R."/>
            <person name="Janech M."/>
            <person name="Kroth P."/>
            <person name="Leese F."/>
            <person name="Lindquist E."/>
            <person name="Lyon B.R."/>
            <person name="Martin J."/>
            <person name="Mayer C."/>
            <person name="Parker M."/>
            <person name="Quesneville H."/>
            <person name="Raymond J."/>
            <person name="Uhlig C."/>
            <person name="Valentin K.U."/>
            <person name="Worden A.Z."/>
            <person name="Armbrust E.V."/>
            <person name="Bowler C."/>
            <person name="Green B."/>
            <person name="Moulton V."/>
            <person name="Van Oosterhout C."/>
            <person name="Grigoriev I."/>
        </authorList>
    </citation>
    <scope>NUCLEOTIDE SEQUENCE [LARGE SCALE GENOMIC DNA]</scope>
    <source>
        <strain evidence="7 8">CCMP1102</strain>
    </source>
</reference>
<evidence type="ECO:0000313" key="8">
    <source>
        <dbReference type="Proteomes" id="UP000095751"/>
    </source>
</evidence>
<keyword evidence="8" id="KW-1185">Reference proteome</keyword>
<sequence length="412" mass="44700">MSALSSSPSPSPSSSTTTTTTMSSCFCILSLISISLLVSASVSASASISISGGSSILVTAFSTRTTTSYNNKNNKNNKNRQQQQQQQYRRSFSNDNNNGSSQQFLSSISSSSSPSALTLAACDISSAMELPVVNELVSSYGYCLKNHFFPTQSITNAVLTMVGDGFAQSKENSDNNSNSQEQEQEQQQQQNQESVYDPKRGMTYFFKGLGSGILWAIWFEQADVLSKELTQSTLSHYHIPSLPSQQQHIETALQTIISILMEQFLICPILFATWDIPITSIMSGTDVKQIPKQIDDKLIPLLTANAKVWTLVNVITYNIPLQYRLLFTSGASIVSETINSGITSKQGIEVTPVPVVPQQQTIQIINNKRNLGETTIDRTTPVLATATIAATTVGGGGGRMKLRNTNSTFVAL</sequence>
<dbReference type="PANTHER" id="PTHR11266">
    <property type="entry name" value="PEROXISOMAL MEMBRANE PROTEIN 2, PXMP2 MPV17"/>
    <property type="match status" value="1"/>
</dbReference>
<accession>A0A1E7FFW5</accession>
<organism evidence="7 8">
    <name type="scientific">Fragilariopsis cylindrus CCMP1102</name>
    <dbReference type="NCBI Taxonomy" id="635003"/>
    <lineage>
        <taxon>Eukaryota</taxon>
        <taxon>Sar</taxon>
        <taxon>Stramenopiles</taxon>
        <taxon>Ochrophyta</taxon>
        <taxon>Bacillariophyta</taxon>
        <taxon>Bacillariophyceae</taxon>
        <taxon>Bacillariophycidae</taxon>
        <taxon>Bacillariales</taxon>
        <taxon>Bacillariaceae</taxon>
        <taxon>Fragilariopsis</taxon>
    </lineage>
</organism>
<dbReference type="OrthoDB" id="10267969at2759"/>
<gene>
    <name evidence="7" type="ORF">FRACYDRAFT_239531</name>
</gene>
<dbReference type="Pfam" id="PF04117">
    <property type="entry name" value="Mpv17_PMP22"/>
    <property type="match status" value="1"/>
</dbReference>
<evidence type="ECO:0000256" key="2">
    <source>
        <dbReference type="ARBA" id="ARBA00006824"/>
    </source>
</evidence>
<name>A0A1E7FFW5_9STRA</name>
<dbReference type="InParanoid" id="A0A1E7FFW5"/>
<dbReference type="PANTHER" id="PTHR11266:SF121">
    <property type="entry name" value="OS09G0315000 PROTEIN"/>
    <property type="match status" value="1"/>
</dbReference>
<evidence type="ECO:0000256" key="4">
    <source>
        <dbReference type="ARBA" id="ARBA00022989"/>
    </source>
</evidence>